<keyword evidence="4 14" id="KW-1003">Cell membrane</keyword>
<feature type="transmembrane region" description="Helical" evidence="14">
    <location>
        <begin position="6"/>
        <end position="24"/>
    </location>
</feature>
<dbReference type="Proteomes" id="UP001194714">
    <property type="component" value="Unassembled WGS sequence"/>
</dbReference>
<evidence type="ECO:0000256" key="2">
    <source>
        <dbReference type="ARBA" id="ARBA00006434"/>
    </source>
</evidence>
<keyword evidence="3 14" id="KW-0813">Transport</keyword>
<proteinExistence type="inferred from homology"/>
<dbReference type="InterPro" id="IPR018212">
    <property type="entry name" value="Na/solute_symporter_CS"/>
</dbReference>
<feature type="transmembrane region" description="Helical" evidence="14">
    <location>
        <begin position="446"/>
        <end position="465"/>
    </location>
</feature>
<evidence type="ECO:0000256" key="4">
    <source>
        <dbReference type="ARBA" id="ARBA00022475"/>
    </source>
</evidence>
<evidence type="ECO:0000256" key="8">
    <source>
        <dbReference type="ARBA" id="ARBA00023053"/>
    </source>
</evidence>
<dbReference type="PANTHER" id="PTHR48086">
    <property type="entry name" value="SODIUM/PROLINE SYMPORTER-RELATED"/>
    <property type="match status" value="1"/>
</dbReference>
<comment type="subcellular location">
    <subcellularLocation>
        <location evidence="1 14">Cell membrane</location>
        <topology evidence="1 14">Multi-pass membrane protein</topology>
    </subcellularLocation>
</comment>
<dbReference type="PROSITE" id="PS50283">
    <property type="entry name" value="NA_SOLUT_SYMP_3"/>
    <property type="match status" value="1"/>
</dbReference>
<dbReference type="PANTHER" id="PTHR48086:SF3">
    <property type="entry name" value="SODIUM_PROLINE SYMPORTER"/>
    <property type="match status" value="1"/>
</dbReference>
<evidence type="ECO:0000256" key="11">
    <source>
        <dbReference type="ARBA" id="ARBA00023201"/>
    </source>
</evidence>
<feature type="transmembrane region" description="Helical" evidence="14">
    <location>
        <begin position="271"/>
        <end position="298"/>
    </location>
</feature>
<dbReference type="InterPro" id="IPR001734">
    <property type="entry name" value="Na/solute_symporter"/>
</dbReference>
<dbReference type="Pfam" id="PF00474">
    <property type="entry name" value="SSF"/>
    <property type="match status" value="1"/>
</dbReference>
<evidence type="ECO:0000256" key="14">
    <source>
        <dbReference type="RuleBase" id="RU366012"/>
    </source>
</evidence>
<feature type="transmembrane region" description="Helical" evidence="14">
    <location>
        <begin position="390"/>
        <end position="414"/>
    </location>
</feature>
<keyword evidence="5 14" id="KW-0812">Transmembrane</keyword>
<evidence type="ECO:0000256" key="12">
    <source>
        <dbReference type="ARBA" id="ARBA00033708"/>
    </source>
</evidence>
<protein>
    <recommendedName>
        <fullName evidence="14">Sodium/proline symporter</fullName>
    </recommendedName>
    <alternativeName>
        <fullName evidence="14">Proline permease</fullName>
    </alternativeName>
</protein>
<feature type="transmembrane region" description="Helical" evidence="14">
    <location>
        <begin position="72"/>
        <end position="91"/>
    </location>
</feature>
<feature type="transmembrane region" description="Helical" evidence="14">
    <location>
        <begin position="155"/>
        <end position="174"/>
    </location>
</feature>
<keyword evidence="10 14" id="KW-0472">Membrane</keyword>
<dbReference type="PROSITE" id="PS00457">
    <property type="entry name" value="NA_SOLUT_SYMP_2"/>
    <property type="match status" value="1"/>
</dbReference>
<feature type="transmembrane region" description="Helical" evidence="14">
    <location>
        <begin position="124"/>
        <end position="149"/>
    </location>
</feature>
<evidence type="ECO:0000313" key="16">
    <source>
        <dbReference type="Proteomes" id="UP001194714"/>
    </source>
</evidence>
<feature type="transmembrane region" description="Helical" evidence="14">
    <location>
        <begin position="421"/>
        <end position="440"/>
    </location>
</feature>
<dbReference type="EMBL" id="JAAEJV010000028">
    <property type="protein sequence ID" value="MBF5059578.1"/>
    <property type="molecule type" value="Genomic_DNA"/>
</dbReference>
<evidence type="ECO:0000256" key="10">
    <source>
        <dbReference type="ARBA" id="ARBA00023136"/>
    </source>
</evidence>
<keyword evidence="11 14" id="KW-0739">Sodium transport</keyword>
<keyword evidence="7 14" id="KW-1133">Transmembrane helix</keyword>
<evidence type="ECO:0000256" key="6">
    <source>
        <dbReference type="ARBA" id="ARBA00022847"/>
    </source>
</evidence>
<dbReference type="InterPro" id="IPR050277">
    <property type="entry name" value="Sodium:Solute_Symporter"/>
</dbReference>
<dbReference type="InterPro" id="IPR011851">
    <property type="entry name" value="Na/Pro_symporter"/>
</dbReference>
<comment type="caution">
    <text evidence="15">The sequence shown here is derived from an EMBL/GenBank/DDBJ whole genome shotgun (WGS) entry which is preliminary data.</text>
</comment>
<name>A0ABS0AZL7_9BACT</name>
<comment type="catalytic activity">
    <reaction evidence="12">
        <text>L-proline(in) + Na(+)(in) = L-proline(out) + Na(+)(out)</text>
        <dbReference type="Rhea" id="RHEA:28967"/>
        <dbReference type="ChEBI" id="CHEBI:29101"/>
        <dbReference type="ChEBI" id="CHEBI:60039"/>
    </reaction>
</comment>
<evidence type="ECO:0000256" key="9">
    <source>
        <dbReference type="ARBA" id="ARBA00023065"/>
    </source>
</evidence>
<evidence type="ECO:0000256" key="1">
    <source>
        <dbReference type="ARBA" id="ARBA00004651"/>
    </source>
</evidence>
<gene>
    <name evidence="15" type="ORF">NEPTK9_001094</name>
</gene>
<dbReference type="InterPro" id="IPR038377">
    <property type="entry name" value="Na/Glc_symporter_sf"/>
</dbReference>
<comment type="similarity">
    <text evidence="2 13">Belongs to the sodium:solute symporter (SSF) (TC 2.A.21) family.</text>
</comment>
<evidence type="ECO:0000313" key="15">
    <source>
        <dbReference type="EMBL" id="MBF5059578.1"/>
    </source>
</evidence>
<feature type="transmembrane region" description="Helical" evidence="14">
    <location>
        <begin position="364"/>
        <end position="384"/>
    </location>
</feature>
<keyword evidence="6 14" id="KW-0769">Symport</keyword>
<dbReference type="Gene3D" id="1.20.1730.10">
    <property type="entry name" value="Sodium/glucose cotransporter"/>
    <property type="match status" value="1"/>
</dbReference>
<feature type="transmembrane region" description="Helical" evidence="14">
    <location>
        <begin position="318"/>
        <end position="343"/>
    </location>
</feature>
<keyword evidence="9 14" id="KW-0406">Ion transport</keyword>
<dbReference type="RefSeq" id="WP_194847880.1">
    <property type="nucleotide sequence ID" value="NZ_JAAEJV010000028.1"/>
</dbReference>
<keyword evidence="14" id="KW-0029">Amino-acid transport</keyword>
<dbReference type="CDD" id="cd11475">
    <property type="entry name" value="SLC5sbd_PutP"/>
    <property type="match status" value="1"/>
</dbReference>
<evidence type="ECO:0000256" key="3">
    <source>
        <dbReference type="ARBA" id="ARBA00022448"/>
    </source>
</evidence>
<evidence type="ECO:0000256" key="13">
    <source>
        <dbReference type="RuleBase" id="RU362091"/>
    </source>
</evidence>
<organism evidence="15 16">
    <name type="scientific">Candidatus Neptunichlamydia vexilliferae</name>
    <dbReference type="NCBI Taxonomy" id="1651774"/>
    <lineage>
        <taxon>Bacteria</taxon>
        <taxon>Pseudomonadati</taxon>
        <taxon>Chlamydiota</taxon>
        <taxon>Chlamydiia</taxon>
        <taxon>Parachlamydiales</taxon>
        <taxon>Simkaniaceae</taxon>
        <taxon>Candidatus Neptunichlamydia</taxon>
    </lineage>
</organism>
<reference evidence="15 16" key="1">
    <citation type="submission" date="2020-01" db="EMBL/GenBank/DDBJ databases">
        <title>Draft genome sequence of Cand. Neptunochlamydia vexilliferae K9.</title>
        <authorList>
            <person name="Schulz F."/>
            <person name="Koestlbacher S."/>
            <person name="Wascher F."/>
            <person name="Pizzetti I."/>
            <person name="Horn M."/>
        </authorList>
    </citation>
    <scope>NUCLEOTIDE SEQUENCE [LARGE SCALE GENOMIC DNA]</scope>
    <source>
        <strain evidence="15 16">K9</strain>
    </source>
</reference>
<keyword evidence="16" id="KW-1185">Reference proteome</keyword>
<accession>A0ABS0AZL7</accession>
<dbReference type="NCBIfam" id="TIGR00813">
    <property type="entry name" value="sss"/>
    <property type="match status" value="1"/>
</dbReference>
<comment type="function">
    <text evidence="14">Catalyzes the sodium-dependent uptake of extracellular L-proline.</text>
</comment>
<evidence type="ECO:0000256" key="5">
    <source>
        <dbReference type="ARBA" id="ARBA00022692"/>
    </source>
</evidence>
<keyword evidence="8 14" id="KW-0915">Sodium</keyword>
<sequence>MIKPELLAIGIYVAILFGIGFASYRKQQTATDFIIGGRSLNYWLTAIAAHASDMSSWLFMGFPAVIFTGGLFNSWFAVGLCLFMFLNWLFVAPRVRVKTEEYNSLTFSSFFESRFHDTSGMIRIFTAIISLIFYTIYISAGIVGLGILVDSLFGIDYHLAISVGIVVVVPYLFIGGYTTLAWIDLFQGFFLLLAIVAVPVIAMPKVGGFAGIQEALTTHGLSFSMIPNTSPKTLWKIFFSICGWGIGYFGQPHIVTKFMGIRKVSHIKKSMAVGMSWQVIALSSATLIGLIGIAYFPGGLANTELVFVKMVKDIFPPFIIALILCGILGATISTMDSQILVLASSLSEDFYKKIFHKDASPKHLLWVSRFFVLLVTAFAFSIAFFKISTIYSLVFFAWSGLGSAFGPLLLFSLYSKKANKYGAWGGIIVGGAVSLIWPLYSKQFPIDIPTLVPGFLLSSFAIFVLSHITRRHHEKTQHHSH</sequence>
<evidence type="ECO:0000256" key="7">
    <source>
        <dbReference type="ARBA" id="ARBA00022989"/>
    </source>
</evidence>
<feature type="transmembrane region" description="Helical" evidence="14">
    <location>
        <begin position="233"/>
        <end position="250"/>
    </location>
</feature>
<feature type="transmembrane region" description="Helical" evidence="14">
    <location>
        <begin position="181"/>
        <end position="202"/>
    </location>
</feature>